<keyword evidence="2" id="KW-1185">Reference proteome</keyword>
<dbReference type="RefSeq" id="WP_151164818.1">
    <property type="nucleotide sequence ID" value="NZ_WKJO01000003.1"/>
</dbReference>
<evidence type="ECO:0000313" key="2">
    <source>
        <dbReference type="Proteomes" id="UP000439022"/>
    </source>
</evidence>
<comment type="caution">
    <text evidence="1">The sequence shown here is derived from an EMBL/GenBank/DDBJ whole genome shotgun (WGS) entry which is preliminary data.</text>
</comment>
<organism evidence="1 2">
    <name type="scientific">Haloferax litoreum</name>
    <dbReference type="NCBI Taxonomy" id="2666140"/>
    <lineage>
        <taxon>Archaea</taxon>
        <taxon>Methanobacteriati</taxon>
        <taxon>Methanobacteriota</taxon>
        <taxon>Stenosarchaea group</taxon>
        <taxon>Halobacteria</taxon>
        <taxon>Halobacteriales</taxon>
        <taxon>Haloferacaceae</taxon>
        <taxon>Haloferax</taxon>
    </lineage>
</organism>
<dbReference type="Proteomes" id="UP000439022">
    <property type="component" value="Unassembled WGS sequence"/>
</dbReference>
<evidence type="ECO:0000313" key="1">
    <source>
        <dbReference type="EMBL" id="MRX23756.1"/>
    </source>
</evidence>
<dbReference type="AlphaFoldDB" id="A0A6A8GL07"/>
<gene>
    <name evidence="1" type="ORF">GJR96_17580</name>
</gene>
<name>A0A6A8GL07_9EURY</name>
<sequence length="338" mass="38196">MKNARPTPTIDRPNQVDALRDHLETTLPQFESLPGVVGVTLNGGLARGYGDDLSEIDVTLYLTDDHHDAWMAGRAPIATGITVVDGHLYDIAIERIEAFESGDWSETERWDRSYAEVLFDPDERLADAFEQHLGSPPGLDRAEGLLFDCWWHFELTAGCWIHRGDAVQAHYVLDAAVEPLIKALFAVNDAYLPHDKWLVNLSRSLEWHPDAWETRLQSALASGTGSMDAVTDRRAVIESLWDDIDRYAHGKADEDVPVRMMQRTFYRALARLVDEQRVPYDEWDETFGARLLAMDPFAAVAQVEDDAVSLNADALADLTADEMYDWHYQVVDAVRQRD</sequence>
<protein>
    <submittedName>
        <fullName evidence="1">DUF4037 domain-containing protein</fullName>
    </submittedName>
</protein>
<dbReference type="EMBL" id="WKJO01000003">
    <property type="protein sequence ID" value="MRX23756.1"/>
    <property type="molecule type" value="Genomic_DNA"/>
</dbReference>
<accession>A0A6A8GL07</accession>
<proteinExistence type="predicted"/>
<reference evidence="1 2" key="1">
    <citation type="submission" date="2019-11" db="EMBL/GenBank/DDBJ databases">
        <title>Whole genome sequence of Haloferax sp. MBLA0076.</title>
        <authorList>
            <person name="Seo M.-J."/>
            <person name="Cho E.-S."/>
        </authorList>
    </citation>
    <scope>NUCLEOTIDE SEQUENCE [LARGE SCALE GENOMIC DNA]</scope>
    <source>
        <strain evidence="1 2">MBLA0076</strain>
    </source>
</reference>